<gene>
    <name evidence="1" type="primary">12</name>
    <name evidence="1" type="ORF">SEA_AMINAY_12</name>
</gene>
<accession>A0A345KUZ8</accession>
<organism evidence="1 2">
    <name type="scientific">Mycobacterium phage Aminay</name>
    <dbReference type="NCBI Taxonomy" id="2250291"/>
    <lineage>
        <taxon>Viruses</taxon>
        <taxon>Duplodnaviria</taxon>
        <taxon>Heunggongvirae</taxon>
        <taxon>Uroviricota</taxon>
        <taxon>Caudoviricetes</taxon>
        <taxon>Weiservirinae</taxon>
        <taxon>Aminayvirus</taxon>
        <taxon>Aminayvirus aminay</taxon>
    </lineage>
</organism>
<protein>
    <submittedName>
        <fullName evidence="1">Head-to-tail adaptor</fullName>
    </submittedName>
</protein>
<dbReference type="Proteomes" id="UP000259472">
    <property type="component" value="Segment"/>
</dbReference>
<reference evidence="2" key="1">
    <citation type="submission" date="2018-06" db="EMBL/GenBank/DDBJ databases">
        <authorList>
            <person name="Zhirakovskaya E."/>
        </authorList>
    </citation>
    <scope>NUCLEOTIDE SEQUENCE [LARGE SCALE GENOMIC DNA]</scope>
</reference>
<evidence type="ECO:0000313" key="2">
    <source>
        <dbReference type="Proteomes" id="UP000259472"/>
    </source>
</evidence>
<dbReference type="GeneID" id="60321574"/>
<dbReference type="EMBL" id="MH509442">
    <property type="protein sequence ID" value="AXH46850.1"/>
    <property type="molecule type" value="Genomic_DNA"/>
</dbReference>
<sequence length="123" mass="13054">MPLATLQDVQSALRRPLTQDETAALDGLLGEAEDAVVGYLHPYEVPTPTPPAITRVVASMVVAVLTRPATILPEATQLTADVFGATFAPGSTSPGPYLTAGMKLRLRPFRSGMVSQMLGSERY</sequence>
<evidence type="ECO:0000313" key="1">
    <source>
        <dbReference type="EMBL" id="AXH46850.1"/>
    </source>
</evidence>
<proteinExistence type="predicted"/>
<keyword evidence="2" id="KW-1185">Reference proteome</keyword>
<dbReference type="RefSeq" id="YP_009950162.1">
    <property type="nucleotide sequence ID" value="NC_051588.1"/>
</dbReference>
<dbReference type="KEGG" id="vg:60321574"/>
<name>A0A345KUZ8_9CAUD</name>